<protein>
    <submittedName>
        <fullName evidence="2">NADH dehydrogenase subunit 3</fullName>
    </submittedName>
</protein>
<evidence type="ECO:0000313" key="2">
    <source>
        <dbReference type="EMBL" id="ACZ44420.1"/>
    </source>
</evidence>
<reference evidence="2" key="1">
    <citation type="journal article" date="2010" name="Mol. Biochem. Parasitol.">
        <title>The complete mitochondrial genome of Setaria digitata (Nematoda: Filarioidea): Mitochondrial gene content, arrangement and composition compared with other nematodes.</title>
        <authorList>
            <person name="Yatawara L."/>
            <person name="Wickramasinghe S."/>
            <person name="Rajapakse R.P."/>
            <person name="Agatsuma T."/>
        </authorList>
    </citation>
    <scope>NUCLEOTIDE SEQUENCE</scope>
</reference>
<accession>D8WJD6</accession>
<keyword evidence="1" id="KW-0472">Membrane</keyword>
<dbReference type="Gene3D" id="1.20.58.1610">
    <property type="entry name" value="NADH:ubiquinone/plastoquinone oxidoreductase, chain 3"/>
    <property type="match status" value="1"/>
</dbReference>
<dbReference type="CTD" id="4537"/>
<proteinExistence type="predicted"/>
<name>D8WJD6_9BILA</name>
<feature type="transmembrane region" description="Helical" evidence="1">
    <location>
        <begin position="83"/>
        <end position="107"/>
    </location>
</feature>
<organism evidence="2">
    <name type="scientific">Setaria digitata</name>
    <dbReference type="NCBI Taxonomy" id="48799"/>
    <lineage>
        <taxon>Eukaryota</taxon>
        <taxon>Metazoa</taxon>
        <taxon>Ecdysozoa</taxon>
        <taxon>Nematoda</taxon>
        <taxon>Chromadorea</taxon>
        <taxon>Rhabditida</taxon>
        <taxon>Spirurina</taxon>
        <taxon>Spiruromorpha</taxon>
        <taxon>Filarioidea</taxon>
        <taxon>Setariidae</taxon>
        <taxon>Setaria</taxon>
    </lineage>
</organism>
<dbReference type="GeneID" id="9385312"/>
<dbReference type="InterPro" id="IPR038430">
    <property type="entry name" value="NDAH_ubi_oxred_su3_sf"/>
</dbReference>
<dbReference type="AlphaFoldDB" id="D8WJD6"/>
<evidence type="ECO:0000256" key="1">
    <source>
        <dbReference type="SAM" id="Phobius"/>
    </source>
</evidence>
<keyword evidence="1" id="KW-0812">Transmembrane</keyword>
<dbReference type="RefSeq" id="YP_003734896.1">
    <property type="nucleotide sequence ID" value="NC_014282.1"/>
</dbReference>
<keyword evidence="1" id="KW-1133">Transmembrane helix</keyword>
<geneLocation type="mitochondrion" evidence="2"/>
<dbReference type="EMBL" id="GU138699">
    <property type="protein sequence ID" value="ACZ44420.1"/>
    <property type="molecule type" value="Genomic_DNA"/>
</dbReference>
<feature type="transmembrane region" description="Helical" evidence="1">
    <location>
        <begin position="6"/>
        <end position="28"/>
    </location>
</feature>
<gene>
    <name evidence="2" type="primary">ND3</name>
</gene>
<sequence>MFLNFFIVFLFSLFISFGMYLMVFFFSYKDFFYGKVSSYEGGFDVVKKPHWGFSWVFFSIVVMFMVLELKVIIFIIWVQPDFFIVFCLFFLFFFLYYCWFVYGMVLWKVGLIF</sequence>
<keyword evidence="2" id="KW-0496">Mitochondrion</keyword>
<feature type="transmembrane region" description="Helical" evidence="1">
    <location>
        <begin position="55"/>
        <end position="77"/>
    </location>
</feature>